<sequence length="91" mass="9952">MAMASQFVSELRKADTSVQVYEVTRDAIEGIEKLIPDKMKAVHGTMRLHQVITEGHNPNCHSLPSPSGCKKETVSTDKAVIPNQGAQLYGM</sequence>
<dbReference type="AlphaFoldDB" id="A0AAV4JFP7"/>
<proteinExistence type="predicted"/>
<evidence type="ECO:0000313" key="1">
    <source>
        <dbReference type="EMBL" id="GFS19827.1"/>
    </source>
</evidence>
<protein>
    <submittedName>
        <fullName evidence="1">Uncharacterized protein</fullName>
    </submittedName>
</protein>
<comment type="caution">
    <text evidence="1">The sequence shown here is derived from an EMBL/GenBank/DDBJ whole genome shotgun (WGS) entry which is preliminary data.</text>
</comment>
<dbReference type="EMBL" id="BMAT01010082">
    <property type="protein sequence ID" value="GFS19827.1"/>
    <property type="molecule type" value="Genomic_DNA"/>
</dbReference>
<dbReference type="Proteomes" id="UP000762676">
    <property type="component" value="Unassembled WGS sequence"/>
</dbReference>
<reference evidence="1 2" key="1">
    <citation type="journal article" date="2021" name="Elife">
        <title>Chloroplast acquisition without the gene transfer in kleptoplastic sea slugs, Plakobranchus ocellatus.</title>
        <authorList>
            <person name="Maeda T."/>
            <person name="Takahashi S."/>
            <person name="Yoshida T."/>
            <person name="Shimamura S."/>
            <person name="Takaki Y."/>
            <person name="Nagai Y."/>
            <person name="Toyoda A."/>
            <person name="Suzuki Y."/>
            <person name="Arimoto A."/>
            <person name="Ishii H."/>
            <person name="Satoh N."/>
            <person name="Nishiyama T."/>
            <person name="Hasebe M."/>
            <person name="Maruyama T."/>
            <person name="Minagawa J."/>
            <person name="Obokata J."/>
            <person name="Shigenobu S."/>
        </authorList>
    </citation>
    <scope>NUCLEOTIDE SEQUENCE [LARGE SCALE GENOMIC DNA]</scope>
</reference>
<organism evidence="1 2">
    <name type="scientific">Elysia marginata</name>
    <dbReference type="NCBI Taxonomy" id="1093978"/>
    <lineage>
        <taxon>Eukaryota</taxon>
        <taxon>Metazoa</taxon>
        <taxon>Spiralia</taxon>
        <taxon>Lophotrochozoa</taxon>
        <taxon>Mollusca</taxon>
        <taxon>Gastropoda</taxon>
        <taxon>Heterobranchia</taxon>
        <taxon>Euthyneura</taxon>
        <taxon>Panpulmonata</taxon>
        <taxon>Sacoglossa</taxon>
        <taxon>Placobranchoidea</taxon>
        <taxon>Plakobranchidae</taxon>
        <taxon>Elysia</taxon>
    </lineage>
</organism>
<accession>A0AAV4JFP7</accession>
<name>A0AAV4JFP7_9GAST</name>
<evidence type="ECO:0000313" key="2">
    <source>
        <dbReference type="Proteomes" id="UP000762676"/>
    </source>
</evidence>
<gene>
    <name evidence="1" type="ORF">ElyMa_005041900</name>
</gene>
<keyword evidence="2" id="KW-1185">Reference proteome</keyword>